<dbReference type="InterPro" id="IPR050732">
    <property type="entry name" value="Beta-glucan_modifiers"/>
</dbReference>
<feature type="compositionally biased region" description="Polar residues" evidence="16">
    <location>
        <begin position="213"/>
        <end position="224"/>
    </location>
</feature>
<evidence type="ECO:0000256" key="17">
    <source>
        <dbReference type="SAM" id="Phobius"/>
    </source>
</evidence>
<dbReference type="GO" id="GO:0000272">
    <property type="term" value="P:polysaccharide catabolic process"/>
    <property type="evidence" value="ECO:0007669"/>
    <property type="project" value="UniProtKB-KW"/>
</dbReference>
<feature type="compositionally biased region" description="Basic and acidic residues" evidence="16">
    <location>
        <begin position="57"/>
        <end position="75"/>
    </location>
</feature>
<evidence type="ECO:0000313" key="18">
    <source>
        <dbReference type="EMBL" id="PSS28289.1"/>
    </source>
</evidence>
<comment type="function">
    <text evidence="13">Glucanases play a role in cell expansion during growth, in cell-cell fusion during mating, and in spore release during sporulation. This enzyme may be involved in beta-glucan degradation. Active on laminarin and lichenan.</text>
</comment>
<keyword evidence="6 18" id="KW-0378">Hydrolase</keyword>
<dbReference type="GO" id="GO:0009986">
    <property type="term" value="C:cell surface"/>
    <property type="evidence" value="ECO:0007669"/>
    <property type="project" value="TreeGrafter"/>
</dbReference>
<evidence type="ECO:0000256" key="1">
    <source>
        <dbReference type="ARBA" id="ARBA00000382"/>
    </source>
</evidence>
<evidence type="ECO:0000256" key="9">
    <source>
        <dbReference type="ARBA" id="ARBA00023180"/>
    </source>
</evidence>
<dbReference type="SUPFAM" id="SSF51445">
    <property type="entry name" value="(Trans)glycosidases"/>
    <property type="match status" value="1"/>
</dbReference>
<dbReference type="EMBL" id="KZ679006">
    <property type="protein sequence ID" value="PSS28289.1"/>
    <property type="molecule type" value="Genomic_DNA"/>
</dbReference>
<dbReference type="InParanoid" id="A0A2T3BFY4"/>
<keyword evidence="9" id="KW-0325">Glycoprotein</keyword>
<feature type="region of interest" description="Disordered" evidence="16">
    <location>
        <begin position="1"/>
        <end position="102"/>
    </location>
</feature>
<keyword evidence="11" id="KW-0961">Cell wall biogenesis/degradation</keyword>
<dbReference type="GO" id="GO:0005886">
    <property type="term" value="C:plasma membrane"/>
    <property type="evidence" value="ECO:0007669"/>
    <property type="project" value="UniProtKB-SubCell"/>
</dbReference>
<dbReference type="OrthoDB" id="68336at2759"/>
<evidence type="ECO:0000256" key="8">
    <source>
        <dbReference type="ARBA" id="ARBA00023136"/>
    </source>
</evidence>
<feature type="region of interest" description="Disordered" evidence="16">
    <location>
        <begin position="143"/>
        <end position="243"/>
    </location>
</feature>
<feature type="compositionally biased region" description="Polar residues" evidence="16">
    <location>
        <begin position="234"/>
        <end position="243"/>
    </location>
</feature>
<gene>
    <name evidence="18" type="ORF">M430DRAFT_32723</name>
</gene>
<accession>A0A2T3BFY4</accession>
<dbReference type="GO" id="GO:0042973">
    <property type="term" value="F:glucan endo-1,3-beta-D-glucosidase activity"/>
    <property type="evidence" value="ECO:0007669"/>
    <property type="project" value="UniProtKB-EC"/>
</dbReference>
<dbReference type="FunFam" id="3.20.20.80:FF:000151">
    <property type="entry name" value="Glucan endo-1,3-beta-glucosidase btgC"/>
    <property type="match status" value="1"/>
</dbReference>
<keyword evidence="17" id="KW-0812">Transmembrane</keyword>
<organism evidence="18 19">
    <name type="scientific">Amorphotheca resinae ATCC 22711</name>
    <dbReference type="NCBI Taxonomy" id="857342"/>
    <lineage>
        <taxon>Eukaryota</taxon>
        <taxon>Fungi</taxon>
        <taxon>Dikarya</taxon>
        <taxon>Ascomycota</taxon>
        <taxon>Pezizomycotina</taxon>
        <taxon>Leotiomycetes</taxon>
        <taxon>Helotiales</taxon>
        <taxon>Amorphothecaceae</taxon>
        <taxon>Amorphotheca</taxon>
    </lineage>
</organism>
<evidence type="ECO:0000256" key="6">
    <source>
        <dbReference type="ARBA" id="ARBA00022801"/>
    </source>
</evidence>
<keyword evidence="10" id="KW-0119">Carbohydrate metabolism</keyword>
<name>A0A2T3BFY4_AMORE</name>
<evidence type="ECO:0000256" key="7">
    <source>
        <dbReference type="ARBA" id="ARBA00022968"/>
    </source>
</evidence>
<dbReference type="GO" id="GO:0005576">
    <property type="term" value="C:extracellular region"/>
    <property type="evidence" value="ECO:0007669"/>
    <property type="project" value="TreeGrafter"/>
</dbReference>
<keyword evidence="12" id="KW-0624">Polysaccharide degradation</keyword>
<feature type="region of interest" description="Disordered" evidence="16">
    <location>
        <begin position="381"/>
        <end position="421"/>
    </location>
</feature>
<keyword evidence="5" id="KW-1003">Cell membrane</keyword>
<proteinExistence type="inferred from homology"/>
<reference evidence="18 19" key="1">
    <citation type="journal article" date="2018" name="New Phytol.">
        <title>Comparative genomics and transcriptomics depict ericoid mycorrhizal fungi as versatile saprotrophs and plant mutualists.</title>
        <authorList>
            <person name="Martino E."/>
            <person name="Morin E."/>
            <person name="Grelet G.A."/>
            <person name="Kuo A."/>
            <person name="Kohler A."/>
            <person name="Daghino S."/>
            <person name="Barry K.W."/>
            <person name="Cichocki N."/>
            <person name="Clum A."/>
            <person name="Dockter R.B."/>
            <person name="Hainaut M."/>
            <person name="Kuo R.C."/>
            <person name="LaButti K."/>
            <person name="Lindahl B.D."/>
            <person name="Lindquist E.A."/>
            <person name="Lipzen A."/>
            <person name="Khouja H.R."/>
            <person name="Magnuson J."/>
            <person name="Murat C."/>
            <person name="Ohm R.A."/>
            <person name="Singer S.W."/>
            <person name="Spatafora J.W."/>
            <person name="Wang M."/>
            <person name="Veneault-Fourrey C."/>
            <person name="Henrissat B."/>
            <person name="Grigoriev I.V."/>
            <person name="Martin F.M."/>
            <person name="Perotto S."/>
        </authorList>
    </citation>
    <scope>NUCLEOTIDE SEQUENCE [LARGE SCALE GENOMIC DNA]</scope>
    <source>
        <strain evidence="18 19">ATCC 22711</strain>
    </source>
</reference>
<protein>
    <recommendedName>
        <fullName evidence="4">glucan endo-1,3-beta-D-glucosidase</fullName>
        <ecNumber evidence="4">3.2.1.39</ecNumber>
    </recommendedName>
    <alternativeName>
        <fullName evidence="15">Endo-1,3-beta-glucanase btgC</fullName>
    </alternativeName>
    <alternativeName>
        <fullName evidence="14">Laminarinase btgC</fullName>
    </alternativeName>
</protein>
<comment type="subcellular location">
    <subcellularLocation>
        <location evidence="2">Cell membrane</location>
        <topology evidence="2">Single-pass type II membrane protein</topology>
    </subcellularLocation>
</comment>
<dbReference type="Proteomes" id="UP000241818">
    <property type="component" value="Unassembled WGS sequence"/>
</dbReference>
<comment type="catalytic activity">
    <reaction evidence="1">
        <text>Hydrolysis of (1-&gt;3)-beta-D-glucosidic linkages in (1-&gt;3)-beta-D-glucans.</text>
        <dbReference type="EC" id="3.2.1.39"/>
    </reaction>
</comment>
<keyword evidence="8 17" id="KW-0472">Membrane</keyword>
<evidence type="ECO:0000256" key="15">
    <source>
        <dbReference type="ARBA" id="ARBA00043078"/>
    </source>
</evidence>
<evidence type="ECO:0000256" key="5">
    <source>
        <dbReference type="ARBA" id="ARBA00022475"/>
    </source>
</evidence>
<feature type="compositionally biased region" description="Low complexity" evidence="16">
    <location>
        <begin position="35"/>
        <end position="53"/>
    </location>
</feature>
<dbReference type="GO" id="GO:0009277">
    <property type="term" value="C:fungal-type cell wall"/>
    <property type="evidence" value="ECO:0007669"/>
    <property type="project" value="TreeGrafter"/>
</dbReference>
<evidence type="ECO:0000256" key="3">
    <source>
        <dbReference type="ARBA" id="ARBA00008773"/>
    </source>
</evidence>
<dbReference type="AlphaFoldDB" id="A0A2T3BFY4"/>
<dbReference type="GO" id="GO:0071555">
    <property type="term" value="P:cell wall organization"/>
    <property type="evidence" value="ECO:0007669"/>
    <property type="project" value="UniProtKB-KW"/>
</dbReference>
<evidence type="ECO:0000313" key="19">
    <source>
        <dbReference type="Proteomes" id="UP000241818"/>
    </source>
</evidence>
<evidence type="ECO:0000256" key="16">
    <source>
        <dbReference type="SAM" id="MobiDB-lite"/>
    </source>
</evidence>
<sequence>MSRQSFFEETEGEGFYHRPPTPPLPQPHRISTQVPSPSYREPYPSSPGSPLSPTAHPDSHFERLRAARRYSRDEQASQPLQNYGEPADPVSTSGDRDRRIWGQPLNYRESVYSNITPGADNFGERAAGGIAGIAMGVADTQPRESGLEAMRNTPGYDPELMRVSSYPESPLGGQPLGQPDPPYARPQAVTSQTSLQPLGAAASSPGMAASHSQLTLSQPLSHPSINDEAYVENPSDNPYNRYSRSLEPGLAAGLDPNSIEDDGDDGLEYVNSNRGSRLSMAQSANNAPPAAARAAAAGGIIGSLGGIVGRGANGNQSYDPVQNTAYEGPSEHDIAPVQEKSAWLSNEFRRNRKMAWIVAGVAAFVIIGAIVGGVVGGVVGSRHSSSSKSSSSSSSSSSSGSGSGQSNGGSTSSSGDFNADSPEVRALMNNKNLHKVFPGIDYTPMNTQYPGCLTVPPSQNNVTLDLAILSQLTNTVRLYGTDCNQTEMLLHSIDQLKLNGTIKVWLGVWLDNNSTTNDRQLQQMYNILDKYGDSSFVGVIVGNEVLYRQDMTSAELGAILSGVRQNFTAKGINLPVATSDLGDDWTAELASEADYLMANIHPFFAGVNADVAASWTYDFWTNHDTILQTDLSKNIIAETGWPSAGGMDCGGASTCVNGSVAGIPQMNTFMDQWVCQALANGTTYFWFEAFDEPWKIIYDTPGKDWEDKWGLLDVNRNLKPGVVIPDCGGKTV</sequence>
<keyword evidence="19" id="KW-1185">Reference proteome</keyword>
<keyword evidence="7" id="KW-0735">Signal-anchor</keyword>
<dbReference type="InterPro" id="IPR017853">
    <property type="entry name" value="GH"/>
</dbReference>
<dbReference type="Gene3D" id="3.20.20.80">
    <property type="entry name" value="Glycosidases"/>
    <property type="match status" value="1"/>
</dbReference>
<evidence type="ECO:0000256" key="2">
    <source>
        <dbReference type="ARBA" id="ARBA00004401"/>
    </source>
</evidence>
<dbReference type="GeneID" id="36574302"/>
<evidence type="ECO:0000256" key="14">
    <source>
        <dbReference type="ARBA" id="ARBA00042373"/>
    </source>
</evidence>
<evidence type="ECO:0000256" key="13">
    <source>
        <dbReference type="ARBA" id="ARBA00037649"/>
    </source>
</evidence>
<evidence type="ECO:0000256" key="4">
    <source>
        <dbReference type="ARBA" id="ARBA00012780"/>
    </source>
</evidence>
<feature type="compositionally biased region" description="Low complexity" evidence="16">
    <location>
        <begin position="200"/>
        <end position="212"/>
    </location>
</feature>
<dbReference type="PANTHER" id="PTHR16631:SF17">
    <property type="entry name" value="GLUCAN ENDO-1,3-BETA-GLUCOSIDASE BTGC"/>
    <property type="match status" value="1"/>
</dbReference>
<dbReference type="PANTHER" id="PTHR16631">
    <property type="entry name" value="GLUCAN 1,3-BETA-GLUCOSIDASE"/>
    <property type="match status" value="1"/>
</dbReference>
<dbReference type="RefSeq" id="XP_024725814.1">
    <property type="nucleotide sequence ID" value="XM_024866221.1"/>
</dbReference>
<comment type="similarity">
    <text evidence="3">Belongs to the glycosyl hydrolase 17 family.</text>
</comment>
<evidence type="ECO:0000256" key="10">
    <source>
        <dbReference type="ARBA" id="ARBA00023277"/>
    </source>
</evidence>
<feature type="compositionally biased region" description="Low complexity" evidence="16">
    <location>
        <begin position="381"/>
        <end position="400"/>
    </location>
</feature>
<keyword evidence="17" id="KW-1133">Transmembrane helix</keyword>
<dbReference type="STRING" id="857342.A0A2T3BFY4"/>
<feature type="transmembrane region" description="Helical" evidence="17">
    <location>
        <begin position="354"/>
        <end position="379"/>
    </location>
</feature>
<dbReference type="EC" id="3.2.1.39" evidence="4"/>
<evidence type="ECO:0000256" key="11">
    <source>
        <dbReference type="ARBA" id="ARBA00023316"/>
    </source>
</evidence>
<evidence type="ECO:0000256" key="12">
    <source>
        <dbReference type="ARBA" id="ARBA00023326"/>
    </source>
</evidence>